<reference evidence="2 3" key="1">
    <citation type="submission" date="2020-08" db="EMBL/GenBank/DDBJ databases">
        <title>Aphidius gifuensis genome sequencing and assembly.</title>
        <authorList>
            <person name="Du Z."/>
        </authorList>
    </citation>
    <scope>NUCLEOTIDE SEQUENCE [LARGE SCALE GENOMIC DNA]</scope>
    <source>
        <strain evidence="2">YNYX2018</strain>
        <tissue evidence="2">Adults</tissue>
    </source>
</reference>
<evidence type="ECO:0000256" key="1">
    <source>
        <dbReference type="SAM" id="MobiDB-lite"/>
    </source>
</evidence>
<dbReference type="AlphaFoldDB" id="A0A834XNY4"/>
<name>A0A834XNY4_APHGI</name>
<feature type="region of interest" description="Disordered" evidence="1">
    <location>
        <begin position="40"/>
        <end position="66"/>
    </location>
</feature>
<comment type="caution">
    <text evidence="2">The sequence shown here is derived from an EMBL/GenBank/DDBJ whole genome shotgun (WGS) entry which is preliminary data.</text>
</comment>
<keyword evidence="3" id="KW-1185">Reference proteome</keyword>
<feature type="compositionally biased region" description="Polar residues" evidence="1">
    <location>
        <begin position="1"/>
        <end position="20"/>
    </location>
</feature>
<accession>A0A834XNY4</accession>
<gene>
    <name evidence="2" type="ORF">HCN44_000026</name>
</gene>
<feature type="compositionally biased region" description="Polar residues" evidence="1">
    <location>
        <begin position="48"/>
        <end position="59"/>
    </location>
</feature>
<sequence>MEPGSNQPTTPFNPYYSSQFGDPAGRNYEAQYPQQLTPCQPTPGMHSVQMSTSNPQIQYTRGEFKN</sequence>
<protein>
    <submittedName>
        <fullName evidence="2">Uncharacterized protein</fullName>
    </submittedName>
</protein>
<evidence type="ECO:0000313" key="3">
    <source>
        <dbReference type="Proteomes" id="UP000639338"/>
    </source>
</evidence>
<dbReference type="EMBL" id="JACMRX010000004">
    <property type="protein sequence ID" value="KAF7990221.1"/>
    <property type="molecule type" value="Genomic_DNA"/>
</dbReference>
<dbReference type="Proteomes" id="UP000639338">
    <property type="component" value="Unassembled WGS sequence"/>
</dbReference>
<evidence type="ECO:0000313" key="2">
    <source>
        <dbReference type="EMBL" id="KAF7990221.1"/>
    </source>
</evidence>
<proteinExistence type="predicted"/>
<feature type="region of interest" description="Disordered" evidence="1">
    <location>
        <begin position="1"/>
        <end position="27"/>
    </location>
</feature>
<organism evidence="2 3">
    <name type="scientific">Aphidius gifuensis</name>
    <name type="common">Parasitoid wasp</name>
    <dbReference type="NCBI Taxonomy" id="684658"/>
    <lineage>
        <taxon>Eukaryota</taxon>
        <taxon>Metazoa</taxon>
        <taxon>Ecdysozoa</taxon>
        <taxon>Arthropoda</taxon>
        <taxon>Hexapoda</taxon>
        <taxon>Insecta</taxon>
        <taxon>Pterygota</taxon>
        <taxon>Neoptera</taxon>
        <taxon>Endopterygota</taxon>
        <taxon>Hymenoptera</taxon>
        <taxon>Apocrita</taxon>
        <taxon>Ichneumonoidea</taxon>
        <taxon>Braconidae</taxon>
        <taxon>Aphidiinae</taxon>
        <taxon>Aphidius</taxon>
    </lineage>
</organism>